<evidence type="ECO:0000313" key="3">
    <source>
        <dbReference type="Proteomes" id="UP001556367"/>
    </source>
</evidence>
<dbReference type="InterPro" id="IPR011032">
    <property type="entry name" value="GroES-like_sf"/>
</dbReference>
<dbReference type="Pfam" id="PF08240">
    <property type="entry name" value="ADH_N"/>
    <property type="match status" value="1"/>
</dbReference>
<dbReference type="Proteomes" id="UP001556367">
    <property type="component" value="Unassembled WGS sequence"/>
</dbReference>
<feature type="domain" description="Enoyl reductase (ER)" evidence="1">
    <location>
        <begin position="13"/>
        <end position="353"/>
    </location>
</feature>
<dbReference type="Gene3D" id="3.40.50.720">
    <property type="entry name" value="NAD(P)-binding Rossmann-like Domain"/>
    <property type="match status" value="1"/>
</dbReference>
<evidence type="ECO:0000259" key="1">
    <source>
        <dbReference type="SMART" id="SM00829"/>
    </source>
</evidence>
<dbReference type="PANTHER" id="PTHR45348:SF3">
    <property type="entry name" value="ENOYL REDUCTASE (ER) DOMAIN-CONTAINING PROTEIN"/>
    <property type="match status" value="1"/>
</dbReference>
<dbReference type="EMBL" id="JASNQZ010000011">
    <property type="protein sequence ID" value="KAL0951908.1"/>
    <property type="molecule type" value="Genomic_DNA"/>
</dbReference>
<dbReference type="PANTHER" id="PTHR45348">
    <property type="entry name" value="HYPOTHETICAL OXIDOREDUCTASE (EUROFUNG)"/>
    <property type="match status" value="1"/>
</dbReference>
<dbReference type="InterPro" id="IPR013154">
    <property type="entry name" value="ADH-like_N"/>
</dbReference>
<gene>
    <name evidence="2" type="ORF">HGRIS_008563</name>
</gene>
<dbReference type="CDD" id="cd08249">
    <property type="entry name" value="enoyl_reductase_like"/>
    <property type="match status" value="1"/>
</dbReference>
<evidence type="ECO:0000313" key="2">
    <source>
        <dbReference type="EMBL" id="KAL0951908.1"/>
    </source>
</evidence>
<dbReference type="InterPro" id="IPR047122">
    <property type="entry name" value="Trans-enoyl_RdTase-like"/>
</dbReference>
<dbReference type="Gene3D" id="3.90.180.10">
    <property type="entry name" value="Medium-chain alcohol dehydrogenases, catalytic domain"/>
    <property type="match status" value="1"/>
</dbReference>
<dbReference type="SUPFAM" id="SSF51735">
    <property type="entry name" value="NAD(P)-binding Rossmann-fold domains"/>
    <property type="match status" value="1"/>
</dbReference>
<accession>A0ABR3J8X0</accession>
<dbReference type="SMART" id="SM00829">
    <property type="entry name" value="PKS_ER"/>
    <property type="match status" value="1"/>
</dbReference>
<dbReference type="InterPro" id="IPR020843">
    <property type="entry name" value="ER"/>
</dbReference>
<dbReference type="Pfam" id="PF00107">
    <property type="entry name" value="ADH_zinc_N"/>
    <property type="match status" value="1"/>
</dbReference>
<keyword evidence="3" id="KW-1185">Reference proteome</keyword>
<name>A0ABR3J8X0_9AGAR</name>
<organism evidence="2 3">
    <name type="scientific">Hohenbuehelia grisea</name>
    <dbReference type="NCBI Taxonomy" id="104357"/>
    <lineage>
        <taxon>Eukaryota</taxon>
        <taxon>Fungi</taxon>
        <taxon>Dikarya</taxon>
        <taxon>Basidiomycota</taxon>
        <taxon>Agaricomycotina</taxon>
        <taxon>Agaricomycetes</taxon>
        <taxon>Agaricomycetidae</taxon>
        <taxon>Agaricales</taxon>
        <taxon>Pleurotineae</taxon>
        <taxon>Pleurotaceae</taxon>
        <taxon>Hohenbuehelia</taxon>
    </lineage>
</organism>
<protein>
    <recommendedName>
        <fullName evidence="1">Enoyl reductase (ER) domain-containing protein</fullName>
    </recommendedName>
</protein>
<dbReference type="SUPFAM" id="SSF50129">
    <property type="entry name" value="GroES-like"/>
    <property type="match status" value="1"/>
</dbReference>
<proteinExistence type="predicted"/>
<dbReference type="InterPro" id="IPR036291">
    <property type="entry name" value="NAD(P)-bd_dom_sf"/>
</dbReference>
<reference evidence="3" key="1">
    <citation type="submission" date="2024-06" db="EMBL/GenBank/DDBJ databases">
        <title>Multi-omics analyses provide insights into the biosynthesis of the anticancer antibiotic pleurotin in Hohenbuehelia grisea.</title>
        <authorList>
            <person name="Weaver J.A."/>
            <person name="Alberti F."/>
        </authorList>
    </citation>
    <scope>NUCLEOTIDE SEQUENCE [LARGE SCALE GENOMIC DNA]</scope>
    <source>
        <strain evidence="3">T-177</strain>
    </source>
</reference>
<dbReference type="InterPro" id="IPR013149">
    <property type="entry name" value="ADH-like_C"/>
</dbReference>
<comment type="caution">
    <text evidence="2">The sequence shown here is derived from an EMBL/GenBank/DDBJ whole genome shotgun (WGS) entry which is preliminary data.</text>
</comment>
<sequence>MATHLAAVTTAKGDFNVIEVPTSRPGPGEILLKNEYGAMIAFDTYVTDLGYMVDSYPLALGFSAAGTVAEVGEGVDDLKVGDRITAFSYHGTKAKALQQYSIQPRNVCAHIPDDLPLEEAATIPDNFVTAFYTIFNQLGFPIPQYFPPQHPPPLAAVPILVYGGGSTAAQYAIQLLNLAGYKNIITTASPHHHDFLRSLGATSTFDYRSTTLAEDIAKVVGGDGKVTIVIDAITAEGTLKRIGEVVSPLGTVAILLPIKEGSSVRGGAGTDMHMALPESWKVLPEGAKVVGVRTFLYEQDSHLKQYLMPLILTQLLEEKHIKPSRVRLLDQGSLKERVETGLDLLRNNKRFVVGSKPEPRLSSPEQASSFEEKAGSTGIATLIFNI</sequence>